<dbReference type="Proteomes" id="UP000016934">
    <property type="component" value="Unassembled WGS sequence"/>
</dbReference>
<dbReference type="OMA" id="WHIAHEY"/>
<feature type="domain" description="F-box" evidence="1">
    <location>
        <begin position="1"/>
        <end position="45"/>
    </location>
</feature>
<reference evidence="3" key="2">
    <citation type="journal article" date="2013" name="PLoS Genet.">
        <title>Comparative genome structure, secondary metabolite, and effector coding capacity across Cochliobolus pathogens.</title>
        <authorList>
            <person name="Condon B.J."/>
            <person name="Leng Y."/>
            <person name="Wu D."/>
            <person name="Bushley K.E."/>
            <person name="Ohm R.A."/>
            <person name="Otillar R."/>
            <person name="Martin J."/>
            <person name="Schackwitz W."/>
            <person name="Grimwood J."/>
            <person name="MohdZainudin N."/>
            <person name="Xue C."/>
            <person name="Wang R."/>
            <person name="Manning V.A."/>
            <person name="Dhillon B."/>
            <person name="Tu Z.J."/>
            <person name="Steffenson B.J."/>
            <person name="Salamov A."/>
            <person name="Sun H."/>
            <person name="Lowry S."/>
            <person name="LaButti K."/>
            <person name="Han J."/>
            <person name="Copeland A."/>
            <person name="Lindquist E."/>
            <person name="Barry K."/>
            <person name="Schmutz J."/>
            <person name="Baker S.E."/>
            <person name="Ciuffetti L.M."/>
            <person name="Grigoriev I.V."/>
            <person name="Zhong S."/>
            <person name="Turgeon B.G."/>
        </authorList>
    </citation>
    <scope>NUCLEOTIDE SEQUENCE [LARGE SCALE GENOMIC DNA]</scope>
    <source>
        <strain evidence="3">ND90Pr / ATCC 201652</strain>
    </source>
</reference>
<evidence type="ECO:0000313" key="3">
    <source>
        <dbReference type="Proteomes" id="UP000016934"/>
    </source>
</evidence>
<sequence>MSLDLLPAELILDIVEHLDPGSALPFALTSRAHFKLLEDKLWQHAKLSATYSNIRPTNDGHLIWEVTKEILQDPRKGWYVRELDLGTNRPSEYENMSEEDRGLFKAAIEKIMPLYPYSPGFFADDTDATDLSDKMDDDLRSGFEGCILVLLVHHSPQLRMIRMTDNLKSWTFELFIHWVAAAYQDPSLAPQMPLQHLRLAAITHHDPESFCTVDWAVNFLCIPSLKTFAAFMMGSEGAHMYGEEYEAGLRMSAITPVSNVEELFFQGCAFDANSFDTILPLIKDLKRFTYNAGDYTVPGGRYDTHLYNGKKVIRALVNHAADSLEELNLVDISAGYVDGEDGVGFVSARGFKKLKALHCELGWLLHDPKDISTDGSSSEDHHSMDDFDEEGLAYLKDPRDNLPESLEYLYLDIYNKRELEEIVKIFETSNANTPKLTLESSCIERFSKSIKYGRAVEPQLQFANPLFDDIWRGHSHFV</sequence>
<evidence type="ECO:0000259" key="1">
    <source>
        <dbReference type="PROSITE" id="PS50181"/>
    </source>
</evidence>
<protein>
    <recommendedName>
        <fullName evidence="1">F-box domain-containing protein</fullName>
    </recommendedName>
</protein>
<gene>
    <name evidence="2" type="ORF">COCSADRAFT_160233</name>
</gene>
<dbReference type="OrthoDB" id="5304354at2759"/>
<keyword evidence="3" id="KW-1185">Reference proteome</keyword>
<organism evidence="2 3">
    <name type="scientific">Cochliobolus sativus (strain ND90Pr / ATCC 201652)</name>
    <name type="common">Common root rot and spot blotch fungus</name>
    <name type="synonym">Bipolaris sorokiniana</name>
    <dbReference type="NCBI Taxonomy" id="665912"/>
    <lineage>
        <taxon>Eukaryota</taxon>
        <taxon>Fungi</taxon>
        <taxon>Dikarya</taxon>
        <taxon>Ascomycota</taxon>
        <taxon>Pezizomycotina</taxon>
        <taxon>Dothideomycetes</taxon>
        <taxon>Pleosporomycetidae</taxon>
        <taxon>Pleosporales</taxon>
        <taxon>Pleosporineae</taxon>
        <taxon>Pleosporaceae</taxon>
        <taxon>Bipolaris</taxon>
    </lineage>
</organism>
<dbReference type="EMBL" id="KB445643">
    <property type="protein sequence ID" value="EMD63982.1"/>
    <property type="molecule type" value="Genomic_DNA"/>
</dbReference>
<dbReference type="HOGENOM" id="CLU_571080_0_0_1"/>
<proteinExistence type="predicted"/>
<dbReference type="KEGG" id="bsc:COCSADRAFT_160233"/>
<evidence type="ECO:0000313" key="2">
    <source>
        <dbReference type="EMBL" id="EMD63982.1"/>
    </source>
</evidence>
<dbReference type="RefSeq" id="XP_007699903.1">
    <property type="nucleotide sequence ID" value="XM_007701713.1"/>
</dbReference>
<dbReference type="eggNOG" id="ENOG502R6K8">
    <property type="taxonomic scope" value="Eukaryota"/>
</dbReference>
<name>M2T4Q8_COCSN</name>
<reference evidence="2 3" key="1">
    <citation type="journal article" date="2012" name="PLoS Pathog.">
        <title>Diverse lifestyles and strategies of plant pathogenesis encoded in the genomes of eighteen Dothideomycetes fungi.</title>
        <authorList>
            <person name="Ohm R.A."/>
            <person name="Feau N."/>
            <person name="Henrissat B."/>
            <person name="Schoch C.L."/>
            <person name="Horwitz B.A."/>
            <person name="Barry K.W."/>
            <person name="Condon B.J."/>
            <person name="Copeland A.C."/>
            <person name="Dhillon B."/>
            <person name="Glaser F."/>
            <person name="Hesse C.N."/>
            <person name="Kosti I."/>
            <person name="LaButti K."/>
            <person name="Lindquist E.A."/>
            <person name="Lucas S."/>
            <person name="Salamov A.A."/>
            <person name="Bradshaw R.E."/>
            <person name="Ciuffetti L."/>
            <person name="Hamelin R.C."/>
            <person name="Kema G.H.J."/>
            <person name="Lawrence C."/>
            <person name="Scott J.A."/>
            <person name="Spatafora J.W."/>
            <person name="Turgeon B.G."/>
            <person name="de Wit P.J.G.M."/>
            <person name="Zhong S."/>
            <person name="Goodwin S.B."/>
            <person name="Grigoriev I.V."/>
        </authorList>
    </citation>
    <scope>NUCLEOTIDE SEQUENCE [LARGE SCALE GENOMIC DNA]</scope>
    <source>
        <strain evidence="3">ND90Pr / ATCC 201652</strain>
    </source>
</reference>
<accession>M2T4Q8</accession>
<dbReference type="PROSITE" id="PS50181">
    <property type="entry name" value="FBOX"/>
    <property type="match status" value="1"/>
</dbReference>
<dbReference type="InterPro" id="IPR001810">
    <property type="entry name" value="F-box_dom"/>
</dbReference>
<dbReference type="GeneID" id="19132022"/>
<dbReference type="AlphaFoldDB" id="M2T4Q8"/>